<organism evidence="2 3">
    <name type="scientific">Lapillicoccus jejuensis</name>
    <dbReference type="NCBI Taxonomy" id="402171"/>
    <lineage>
        <taxon>Bacteria</taxon>
        <taxon>Bacillati</taxon>
        <taxon>Actinomycetota</taxon>
        <taxon>Actinomycetes</taxon>
        <taxon>Micrococcales</taxon>
        <taxon>Intrasporangiaceae</taxon>
        <taxon>Lapillicoccus</taxon>
    </lineage>
</organism>
<dbReference type="EMBL" id="VFMN01000001">
    <property type="protein sequence ID" value="TQJ09286.1"/>
    <property type="molecule type" value="Genomic_DNA"/>
</dbReference>
<dbReference type="CDD" id="cd04301">
    <property type="entry name" value="NAT_SF"/>
    <property type="match status" value="1"/>
</dbReference>
<dbReference type="InterPro" id="IPR016181">
    <property type="entry name" value="Acyl_CoA_acyltransferase"/>
</dbReference>
<dbReference type="PROSITE" id="PS51186">
    <property type="entry name" value="GNAT"/>
    <property type="match status" value="1"/>
</dbReference>
<dbReference type="Pfam" id="PF00583">
    <property type="entry name" value="Acetyltransf_1"/>
    <property type="match status" value="1"/>
</dbReference>
<name>A0A542E1S1_9MICO</name>
<sequence>MVAVDVASSDPAQEALLRGGVEVHNASQRERWGDTGRLTSVEHERSEAADDTSASSAYVVLDGPGGATDDVVGWATVDVPLRDNPDLAWLHLVVHPDHRRRGVASLLLGAAEDVARDAGRILVGSSSVPVGQDDPAEPVAARHGYVVGQEIHRNTMELTHDDAERTRLEGLAAGADGSPYGLEVALDSPPEHWWAGMAEQYRRISTDAPAGDIPYGEEDWDADRVRAKTARALAAGAHLAWAAAFAPDGSMVALTEIETNPTDLATAQQDTTLVLREHRGHRLGLRVKAANALQVLDRLPQVARVTTWNAVDNGPMIATNTALGYRATGRVRQWTKDLRPAR</sequence>
<evidence type="ECO:0000313" key="2">
    <source>
        <dbReference type="EMBL" id="TQJ09286.1"/>
    </source>
</evidence>
<keyword evidence="2" id="KW-0808">Transferase</keyword>
<comment type="caution">
    <text evidence="2">The sequence shown here is derived from an EMBL/GenBank/DDBJ whole genome shotgun (WGS) entry which is preliminary data.</text>
</comment>
<gene>
    <name evidence="2" type="ORF">FB458_2396</name>
</gene>
<proteinExistence type="predicted"/>
<dbReference type="InterPro" id="IPR000182">
    <property type="entry name" value="GNAT_dom"/>
</dbReference>
<feature type="domain" description="N-acetyltransferase" evidence="1">
    <location>
        <begin position="21"/>
        <end position="161"/>
    </location>
</feature>
<dbReference type="AlphaFoldDB" id="A0A542E1S1"/>
<dbReference type="SUPFAM" id="SSF55729">
    <property type="entry name" value="Acyl-CoA N-acyltransferases (Nat)"/>
    <property type="match status" value="2"/>
</dbReference>
<evidence type="ECO:0000259" key="1">
    <source>
        <dbReference type="PROSITE" id="PS51186"/>
    </source>
</evidence>
<dbReference type="GO" id="GO:0016747">
    <property type="term" value="F:acyltransferase activity, transferring groups other than amino-acyl groups"/>
    <property type="evidence" value="ECO:0007669"/>
    <property type="project" value="InterPro"/>
</dbReference>
<accession>A0A542E1S1</accession>
<protein>
    <submittedName>
        <fullName evidence="2">Acetyltransferase (GNAT) family protein</fullName>
    </submittedName>
</protein>
<keyword evidence="3" id="KW-1185">Reference proteome</keyword>
<dbReference type="Proteomes" id="UP000317893">
    <property type="component" value="Unassembled WGS sequence"/>
</dbReference>
<evidence type="ECO:0000313" key="3">
    <source>
        <dbReference type="Proteomes" id="UP000317893"/>
    </source>
</evidence>
<dbReference type="Gene3D" id="3.40.630.30">
    <property type="match status" value="1"/>
</dbReference>
<reference evidence="2 3" key="1">
    <citation type="submission" date="2019-06" db="EMBL/GenBank/DDBJ databases">
        <title>Sequencing the genomes of 1000 actinobacteria strains.</title>
        <authorList>
            <person name="Klenk H.-P."/>
        </authorList>
    </citation>
    <scope>NUCLEOTIDE SEQUENCE [LARGE SCALE GENOMIC DNA]</scope>
    <source>
        <strain evidence="2 3">DSM 18607</strain>
    </source>
</reference>